<dbReference type="PANTHER" id="PTHR40254">
    <property type="entry name" value="BLR0577 PROTEIN"/>
    <property type="match status" value="1"/>
</dbReference>
<comment type="caution">
    <text evidence="3">The sequence shown here is derived from an EMBL/GenBank/DDBJ whole genome shotgun (WGS) entry which is preliminary data.</text>
</comment>
<gene>
    <name evidence="3" type="ORF">ALQ65_05322</name>
</gene>
<evidence type="ECO:0000256" key="1">
    <source>
        <dbReference type="SAM" id="MobiDB-lite"/>
    </source>
</evidence>
<evidence type="ECO:0000313" key="4">
    <source>
        <dbReference type="Proteomes" id="UP000271468"/>
    </source>
</evidence>
<protein>
    <recommendedName>
        <fullName evidence="2">FAD-dependent urate hydroxylase HpyO/Asp monooxygenase CreE-like FAD/NAD(P)-binding domain-containing protein</fullName>
    </recommendedName>
</protein>
<dbReference type="Proteomes" id="UP000271468">
    <property type="component" value="Unassembled WGS sequence"/>
</dbReference>
<accession>A0A0N8QYZ0</accession>
<reference evidence="3 4" key="1">
    <citation type="submission" date="2018-08" db="EMBL/GenBank/DDBJ databases">
        <title>Recombination of ecologically and evolutionarily significant loci maintains genetic cohesion in the Pseudomonas syringae species complex.</title>
        <authorList>
            <person name="Dillon M."/>
            <person name="Thakur S."/>
            <person name="Almeida R.N.D."/>
            <person name="Weir B.S."/>
            <person name="Guttman D.S."/>
        </authorList>
    </citation>
    <scope>NUCLEOTIDE SEQUENCE [LARGE SCALE GENOMIC DNA]</scope>
    <source>
        <strain evidence="3 4">ICMP 12341</strain>
    </source>
</reference>
<sequence length="653" mass="71573">MPQGADVSRPRGSALSGPLVHHRHAGTANDRADRVGPGSAFDLLAIWPRRAGPCLGPAAVSPGIGGGQCIAGAAIFLRIESLVMAVPTIAIIGMGSRGLSILEQLIGMSRHAPQQPLHIEVFDPLPPGSGLHHAQQADYLMLNTMAGQLSAFSSAFPACEPAGWTFLQWCSAHDIRLDERGHVCAEGQGRPVGFGDFVPRRLLGRYLQDSYRFVLHQCPPHVRVRHYAERVDACHALPDASGFRLRSQQRQRQVDAVFLTSGHAADSAEQQPSGETIAIEGLGLTAMDTLASLTQGRGGRYVRDGGFAGWRYLPSGREPKVFLYSRSGLPFHARPQWQSPSEAPLPRLFLTAEAIDGLRQQRSAGQLDFRRDVLPLIKDEMRAVFYQARVRLVAPRQLPSVQRLLCEAASRPALFALLAEQWGMFEPDEWLVTERWSGSAESYAAWFVEWIERDLALSRLGTARSPIRMALEVWRDYRDVLRLVAGRNGLTEASTLDFYGSWAGLSNRLVGGPQKERHEDLLALIKAGVVTMLPPADEARQVDCVIPARVAHSGLSRPAQGLIGDLLEQGLIRASHSWPADGIETDQTGRVLGRDGSPQPRLWVLGPAVEGCTFYNHYIPTPEPTCHALIEARRAVESCLAMLAEHASRHLTY</sequence>
<dbReference type="InterPro" id="IPR052189">
    <property type="entry name" value="L-asp_N-monooxygenase_NS-form"/>
</dbReference>
<proteinExistence type="predicted"/>
<evidence type="ECO:0000313" key="3">
    <source>
        <dbReference type="EMBL" id="RMN09617.1"/>
    </source>
</evidence>
<evidence type="ECO:0000259" key="2">
    <source>
        <dbReference type="Pfam" id="PF13454"/>
    </source>
</evidence>
<dbReference type="PANTHER" id="PTHR40254:SF1">
    <property type="entry name" value="BLR0577 PROTEIN"/>
    <property type="match status" value="1"/>
</dbReference>
<feature type="domain" description="FAD-dependent urate hydroxylase HpyO/Asp monooxygenase CreE-like FAD/NAD(P)-binding" evidence="2">
    <location>
        <begin position="90"/>
        <end position="263"/>
    </location>
</feature>
<dbReference type="EMBL" id="RBOV01000282">
    <property type="protein sequence ID" value="RMN09617.1"/>
    <property type="molecule type" value="Genomic_DNA"/>
</dbReference>
<feature type="region of interest" description="Disordered" evidence="1">
    <location>
        <begin position="1"/>
        <end position="20"/>
    </location>
</feature>
<organism evidence="3 4">
    <name type="scientific">Pseudomonas syringae pv. coriandricola</name>
    <dbReference type="NCBI Taxonomy" id="264453"/>
    <lineage>
        <taxon>Bacteria</taxon>
        <taxon>Pseudomonadati</taxon>
        <taxon>Pseudomonadota</taxon>
        <taxon>Gammaproteobacteria</taxon>
        <taxon>Pseudomonadales</taxon>
        <taxon>Pseudomonadaceae</taxon>
        <taxon>Pseudomonas</taxon>
    </lineage>
</organism>
<dbReference type="InterPro" id="IPR038732">
    <property type="entry name" value="HpyO/CreE_NAD-binding"/>
</dbReference>
<dbReference type="AlphaFoldDB" id="A0A0N8QYZ0"/>
<name>A0A0N8QYZ0_9PSED</name>
<dbReference type="Pfam" id="PF13454">
    <property type="entry name" value="NAD_binding_9"/>
    <property type="match status" value="1"/>
</dbReference>